<dbReference type="EMBL" id="JBHSIT010000003">
    <property type="protein sequence ID" value="MFC4908177.1"/>
    <property type="molecule type" value="Genomic_DNA"/>
</dbReference>
<dbReference type="RefSeq" id="WP_378254548.1">
    <property type="nucleotide sequence ID" value="NZ_JBHSIT010000003.1"/>
</dbReference>
<gene>
    <name evidence="1" type="ORF">ACFPCY_12655</name>
</gene>
<comment type="caution">
    <text evidence="1">The sequence shown here is derived from an EMBL/GenBank/DDBJ whole genome shotgun (WGS) entry which is preliminary data.</text>
</comment>
<sequence length="40" mass="4663">MRYQAPELTRLGNFTQVTLGHPSWGFEWDGHCVYFNCVSD</sequence>
<dbReference type="NCBIfam" id="NF033521">
    <property type="entry name" value="lasso_leader_L3"/>
    <property type="match status" value="1"/>
</dbReference>
<reference evidence="2" key="1">
    <citation type="journal article" date="2019" name="Int. J. Syst. Evol. Microbiol.">
        <title>The Global Catalogue of Microorganisms (GCM) 10K type strain sequencing project: providing services to taxonomists for standard genome sequencing and annotation.</title>
        <authorList>
            <consortium name="The Broad Institute Genomics Platform"/>
            <consortium name="The Broad Institute Genome Sequencing Center for Infectious Disease"/>
            <person name="Wu L."/>
            <person name="Ma J."/>
        </authorList>
    </citation>
    <scope>NUCLEOTIDE SEQUENCE [LARGE SCALE GENOMIC DNA]</scope>
    <source>
        <strain evidence="2">KLKA75</strain>
    </source>
</reference>
<protein>
    <submittedName>
        <fullName evidence="1">Lasso RiPP family leader peptide-containing protein</fullName>
    </submittedName>
</protein>
<evidence type="ECO:0000313" key="1">
    <source>
        <dbReference type="EMBL" id="MFC4908177.1"/>
    </source>
</evidence>
<organism evidence="1 2">
    <name type="scientific">Actinomadura gamaensis</name>
    <dbReference type="NCBI Taxonomy" id="1763541"/>
    <lineage>
        <taxon>Bacteria</taxon>
        <taxon>Bacillati</taxon>
        <taxon>Actinomycetota</taxon>
        <taxon>Actinomycetes</taxon>
        <taxon>Streptosporangiales</taxon>
        <taxon>Thermomonosporaceae</taxon>
        <taxon>Actinomadura</taxon>
    </lineage>
</organism>
<accession>A0ABV9TVN4</accession>
<keyword evidence="2" id="KW-1185">Reference proteome</keyword>
<name>A0ABV9TVN4_9ACTN</name>
<proteinExistence type="predicted"/>
<dbReference type="Proteomes" id="UP001595872">
    <property type="component" value="Unassembled WGS sequence"/>
</dbReference>
<evidence type="ECO:0000313" key="2">
    <source>
        <dbReference type="Proteomes" id="UP001595872"/>
    </source>
</evidence>